<reference evidence="1 2" key="1">
    <citation type="submission" date="2021-01" db="EMBL/GenBank/DDBJ databases">
        <title>FDA dAtabase for Regulatory Grade micrObial Sequences (FDA-ARGOS): Supporting development and validation of Infectious Disease Dx tests.</title>
        <authorList>
            <person name="Sproer C."/>
            <person name="Gronow S."/>
            <person name="Severitt S."/>
            <person name="Schroder I."/>
            <person name="Tallon L."/>
            <person name="Sadzewicz L."/>
            <person name="Zhao X."/>
            <person name="Boylan J."/>
            <person name="Ott S."/>
            <person name="Bowen H."/>
            <person name="Vavikolanu K."/>
            <person name="Mehta A."/>
            <person name="Aluvathingal J."/>
            <person name="Nadendla S."/>
            <person name="Lowell S."/>
            <person name="Myers T."/>
            <person name="Yan Y."/>
            <person name="Sichtig H."/>
        </authorList>
    </citation>
    <scope>NUCLEOTIDE SEQUENCE [LARGE SCALE GENOMIC DNA]</scope>
    <source>
        <strain evidence="1 2">FDAARGOS_1141</strain>
    </source>
</reference>
<keyword evidence="2" id="KW-1185">Reference proteome</keyword>
<dbReference type="EMBL" id="CP068224">
    <property type="protein sequence ID" value="QQT56296.1"/>
    <property type="molecule type" value="Genomic_DNA"/>
</dbReference>
<name>A0ABX7CW11_SPHMU</name>
<accession>A0ABX7CW11</accession>
<proteinExistence type="predicted"/>
<organism evidence="1 2">
    <name type="scientific">Sphingobacterium multivorum</name>
    <dbReference type="NCBI Taxonomy" id="28454"/>
    <lineage>
        <taxon>Bacteria</taxon>
        <taxon>Pseudomonadati</taxon>
        <taxon>Bacteroidota</taxon>
        <taxon>Sphingobacteriia</taxon>
        <taxon>Sphingobacteriales</taxon>
        <taxon>Sphingobacteriaceae</taxon>
        <taxon>Sphingobacterium</taxon>
    </lineage>
</organism>
<evidence type="ECO:0000313" key="2">
    <source>
        <dbReference type="Proteomes" id="UP000595498"/>
    </source>
</evidence>
<dbReference type="Proteomes" id="UP000595498">
    <property type="component" value="Chromosome"/>
</dbReference>
<sequence length="37" mass="4319">MLFNPNQISKGIGQLERYRAVLEKHFGESFNTVLAFY</sequence>
<protein>
    <submittedName>
        <fullName evidence="1">Uncharacterized protein</fullName>
    </submittedName>
</protein>
<evidence type="ECO:0000313" key="1">
    <source>
        <dbReference type="EMBL" id="QQT56296.1"/>
    </source>
</evidence>
<gene>
    <name evidence="1" type="ORF">I6I98_04395</name>
</gene>